<dbReference type="Proteomes" id="UP000530564">
    <property type="component" value="Unassembled WGS sequence"/>
</dbReference>
<sequence length="30" mass="3350">FTDINRAPSIEPSPMNQTSHIVRILNVDIA</sequence>
<reference evidence="1 2" key="1">
    <citation type="submission" date="2020-08" db="EMBL/GenBank/DDBJ databases">
        <title>Genomic Encyclopedia of Type Strains, Phase IV (KMG-IV): sequencing the most valuable type-strain genomes for metagenomic binning, comparative biology and taxonomic classification.</title>
        <authorList>
            <person name="Goeker M."/>
        </authorList>
    </citation>
    <scope>NUCLEOTIDE SEQUENCE [LARGE SCALE GENOMIC DNA]</scope>
    <source>
        <strain evidence="1 2">DSM 21793</strain>
    </source>
</reference>
<evidence type="ECO:0000313" key="1">
    <source>
        <dbReference type="EMBL" id="MBB3893367.1"/>
    </source>
</evidence>
<gene>
    <name evidence="1" type="ORF">GGQ61_004109</name>
</gene>
<organism evidence="1 2">
    <name type="scientific">Phenylobacterium haematophilum</name>
    <dbReference type="NCBI Taxonomy" id="98513"/>
    <lineage>
        <taxon>Bacteria</taxon>
        <taxon>Pseudomonadati</taxon>
        <taxon>Pseudomonadota</taxon>
        <taxon>Alphaproteobacteria</taxon>
        <taxon>Caulobacterales</taxon>
        <taxon>Caulobacteraceae</taxon>
        <taxon>Phenylobacterium</taxon>
    </lineage>
</organism>
<keyword evidence="2" id="KW-1185">Reference proteome</keyword>
<accession>A0A840A843</accession>
<feature type="non-terminal residue" evidence="1">
    <location>
        <position position="1"/>
    </location>
</feature>
<dbReference type="AlphaFoldDB" id="A0A840A843"/>
<name>A0A840A843_9CAUL</name>
<comment type="caution">
    <text evidence="1">The sequence shown here is derived from an EMBL/GenBank/DDBJ whole genome shotgun (WGS) entry which is preliminary data.</text>
</comment>
<protein>
    <submittedName>
        <fullName evidence="1">Uncharacterized protein</fullName>
    </submittedName>
</protein>
<proteinExistence type="predicted"/>
<evidence type="ECO:0000313" key="2">
    <source>
        <dbReference type="Proteomes" id="UP000530564"/>
    </source>
</evidence>
<dbReference type="EMBL" id="JACIDK010000009">
    <property type="protein sequence ID" value="MBB3893367.1"/>
    <property type="molecule type" value="Genomic_DNA"/>
</dbReference>